<comment type="similarity">
    <text evidence="5">Belongs to the zinc-containing alcohol dehydrogenase family.</text>
</comment>
<dbReference type="SUPFAM" id="SSF50129">
    <property type="entry name" value="GroES-like"/>
    <property type="match status" value="1"/>
</dbReference>
<dbReference type="PROSITE" id="PS00059">
    <property type="entry name" value="ADH_ZINC"/>
    <property type="match status" value="1"/>
</dbReference>
<evidence type="ECO:0000256" key="4">
    <source>
        <dbReference type="ARBA" id="ARBA00023002"/>
    </source>
</evidence>
<dbReference type="InterPro" id="IPR002328">
    <property type="entry name" value="ADH_Zn_CS"/>
</dbReference>
<keyword evidence="2 5" id="KW-0479">Metal-binding</keyword>
<evidence type="ECO:0000313" key="9">
    <source>
        <dbReference type="Proteomes" id="UP001170310"/>
    </source>
</evidence>
<dbReference type="PANTHER" id="PTHR42813:SF2">
    <property type="entry name" value="DEHYDROGENASE, ZINC-CONTAINING, PUTATIVE (AFU_ORTHOLOGUE AFUA_2G02810)-RELATED"/>
    <property type="match status" value="1"/>
</dbReference>
<keyword evidence="3 5" id="KW-0862">Zinc</keyword>
<dbReference type="InterPro" id="IPR013154">
    <property type="entry name" value="ADH-like_N"/>
</dbReference>
<dbReference type="Gene3D" id="3.40.50.720">
    <property type="entry name" value="NAD(P)-binding Rossmann-like Domain"/>
    <property type="match status" value="1"/>
</dbReference>
<evidence type="ECO:0000259" key="6">
    <source>
        <dbReference type="Pfam" id="PF00107"/>
    </source>
</evidence>
<keyword evidence="4 8" id="KW-0560">Oxidoreductase</keyword>
<dbReference type="InterPro" id="IPR036291">
    <property type="entry name" value="NAD(P)-bd_dom_sf"/>
</dbReference>
<evidence type="ECO:0000256" key="1">
    <source>
        <dbReference type="ARBA" id="ARBA00001947"/>
    </source>
</evidence>
<dbReference type="GO" id="GO:0016491">
    <property type="term" value="F:oxidoreductase activity"/>
    <property type="evidence" value="ECO:0007669"/>
    <property type="project" value="UniProtKB-KW"/>
</dbReference>
<dbReference type="PANTHER" id="PTHR42813">
    <property type="entry name" value="ZINC-TYPE ALCOHOL DEHYDROGENASE-LIKE"/>
    <property type="match status" value="1"/>
</dbReference>
<name>A0AAW7YRB9_9STAP</name>
<comment type="cofactor">
    <cofactor evidence="1 5">
        <name>Zn(2+)</name>
        <dbReference type="ChEBI" id="CHEBI:29105"/>
    </cofactor>
</comment>
<dbReference type="Gene3D" id="3.90.180.10">
    <property type="entry name" value="Medium-chain alcohol dehydrogenases, catalytic domain"/>
    <property type="match status" value="1"/>
</dbReference>
<dbReference type="EMBL" id="JAUOQO010000011">
    <property type="protein sequence ID" value="MDO6574746.1"/>
    <property type="molecule type" value="Genomic_DNA"/>
</dbReference>
<keyword evidence="9" id="KW-1185">Reference proteome</keyword>
<feature type="domain" description="Alcohol dehydrogenase-like C-terminal" evidence="6">
    <location>
        <begin position="194"/>
        <end position="269"/>
    </location>
</feature>
<dbReference type="Pfam" id="PF08240">
    <property type="entry name" value="ADH_N"/>
    <property type="match status" value="1"/>
</dbReference>
<dbReference type="EC" id="1.1.1.-" evidence="8"/>
<dbReference type="SUPFAM" id="SSF51735">
    <property type="entry name" value="NAD(P)-binding Rossmann-fold domains"/>
    <property type="match status" value="1"/>
</dbReference>
<dbReference type="GO" id="GO:0008270">
    <property type="term" value="F:zinc ion binding"/>
    <property type="evidence" value="ECO:0007669"/>
    <property type="project" value="InterPro"/>
</dbReference>
<organism evidence="8 9">
    <name type="scientific">Staphylococcus pasteuri_A</name>
    <dbReference type="NCBI Taxonomy" id="3062664"/>
    <lineage>
        <taxon>Bacteria</taxon>
        <taxon>Bacillati</taxon>
        <taxon>Bacillota</taxon>
        <taxon>Bacilli</taxon>
        <taxon>Bacillales</taxon>
        <taxon>Staphylococcaceae</taxon>
        <taxon>Staphylococcus</taxon>
    </lineage>
</organism>
<accession>A0AAW7YRB9</accession>
<comment type="caution">
    <text evidence="8">The sequence shown here is derived from an EMBL/GenBank/DDBJ whole genome shotgun (WGS) entry which is preliminary data.</text>
</comment>
<reference evidence="8" key="1">
    <citation type="submission" date="2023-07" db="EMBL/GenBank/DDBJ databases">
        <title>Genome content predicts the carbon catabolic preferences of heterotrophic bacteria.</title>
        <authorList>
            <person name="Gralka M."/>
        </authorList>
    </citation>
    <scope>NUCLEOTIDE SEQUENCE</scope>
    <source>
        <strain evidence="8">E2R20</strain>
    </source>
</reference>
<gene>
    <name evidence="8" type="ORF">Q4528_11455</name>
</gene>
<feature type="domain" description="Alcohol dehydrogenase-like N-terminal" evidence="7">
    <location>
        <begin position="26"/>
        <end position="146"/>
    </location>
</feature>
<protein>
    <submittedName>
        <fullName evidence="8">Zinc-dependent alcohol dehydrogenase</fullName>
        <ecNumber evidence="8">1.1.1.-</ecNumber>
    </submittedName>
</protein>
<dbReference type="AlphaFoldDB" id="A0AAW7YRB9"/>
<sequence>MKAVTYQGHKNMEVREVNDPTIEESTDAIIKITASGICGSDLHLYHQGDLFMDPGFVIGHEPMGIVEEVGKDVKTLKKGDRVVIPFNIGCGDCFYCNNEMESQCDNSNPSPASWKMDNGGLFGFGSAMHGNHWGGQAEYLRVPFADFSSFKVPDSDLKDEQVLFLSDVVPTAYWSVEHAGVKSGDTVIVLGCGPIGLMAQKFAKLKGAERVIAIDNVEHRLNHARKYNSAEVYNFSKEDNIGKLLHETTRGGADVVIDCVGMDGQVAQDDLELSSNSAQRGNISPIITAAESVRKFGTIQLTGIYGTPADNYPIDLIFNRNVQVKSGQAPVIHQMPKLYEMIKNEVFDPTEIITHTMPLEDAKQAYDIFDQKKDNNIKVILKPQ</sequence>
<evidence type="ECO:0000256" key="3">
    <source>
        <dbReference type="ARBA" id="ARBA00022833"/>
    </source>
</evidence>
<dbReference type="Proteomes" id="UP001170310">
    <property type="component" value="Unassembled WGS sequence"/>
</dbReference>
<dbReference type="CDD" id="cd08283">
    <property type="entry name" value="FDH_like_1"/>
    <property type="match status" value="1"/>
</dbReference>
<evidence type="ECO:0000313" key="8">
    <source>
        <dbReference type="EMBL" id="MDO6574746.1"/>
    </source>
</evidence>
<dbReference type="RefSeq" id="WP_303521653.1">
    <property type="nucleotide sequence ID" value="NZ_JAUOQO010000011.1"/>
</dbReference>
<evidence type="ECO:0000259" key="7">
    <source>
        <dbReference type="Pfam" id="PF08240"/>
    </source>
</evidence>
<proteinExistence type="inferred from homology"/>
<evidence type="ECO:0000256" key="2">
    <source>
        <dbReference type="ARBA" id="ARBA00022723"/>
    </source>
</evidence>
<evidence type="ECO:0000256" key="5">
    <source>
        <dbReference type="RuleBase" id="RU361277"/>
    </source>
</evidence>
<dbReference type="InterPro" id="IPR011032">
    <property type="entry name" value="GroES-like_sf"/>
</dbReference>
<dbReference type="Pfam" id="PF00107">
    <property type="entry name" value="ADH_zinc_N"/>
    <property type="match status" value="1"/>
</dbReference>
<dbReference type="InterPro" id="IPR013149">
    <property type="entry name" value="ADH-like_C"/>
</dbReference>